<dbReference type="EMBL" id="KV417367">
    <property type="protein sequence ID" value="KZO89740.1"/>
    <property type="molecule type" value="Genomic_DNA"/>
</dbReference>
<accession>A0A167FQF0</accession>
<feature type="compositionally biased region" description="Basic residues" evidence="1">
    <location>
        <begin position="504"/>
        <end position="518"/>
    </location>
</feature>
<proteinExistence type="predicted"/>
<feature type="region of interest" description="Disordered" evidence="1">
    <location>
        <begin position="497"/>
        <end position="518"/>
    </location>
</feature>
<protein>
    <submittedName>
        <fullName evidence="2">Uncharacterized protein</fullName>
    </submittedName>
</protein>
<evidence type="ECO:0000256" key="1">
    <source>
        <dbReference type="SAM" id="MobiDB-lite"/>
    </source>
</evidence>
<feature type="region of interest" description="Disordered" evidence="1">
    <location>
        <begin position="302"/>
        <end position="400"/>
    </location>
</feature>
<reference evidence="2 3" key="1">
    <citation type="journal article" date="2016" name="Mol. Biol. Evol.">
        <title>Comparative Genomics of Early-Diverging Mushroom-Forming Fungi Provides Insights into the Origins of Lignocellulose Decay Capabilities.</title>
        <authorList>
            <person name="Nagy L.G."/>
            <person name="Riley R."/>
            <person name="Tritt A."/>
            <person name="Adam C."/>
            <person name="Daum C."/>
            <person name="Floudas D."/>
            <person name="Sun H."/>
            <person name="Yadav J.S."/>
            <person name="Pangilinan J."/>
            <person name="Larsson K.H."/>
            <person name="Matsuura K."/>
            <person name="Barry K."/>
            <person name="Labutti K."/>
            <person name="Kuo R."/>
            <person name="Ohm R.A."/>
            <person name="Bhattacharya S.S."/>
            <person name="Shirouzu T."/>
            <person name="Yoshinaga Y."/>
            <person name="Martin F.M."/>
            <person name="Grigoriev I.V."/>
            <person name="Hibbett D.S."/>
        </authorList>
    </citation>
    <scope>NUCLEOTIDE SEQUENCE [LARGE SCALE GENOMIC DNA]</scope>
    <source>
        <strain evidence="2 3">TUFC12733</strain>
    </source>
</reference>
<gene>
    <name evidence="2" type="ORF">CALVIDRAFT_531878</name>
</gene>
<name>A0A167FQF0_CALVF</name>
<keyword evidence="3" id="KW-1185">Reference proteome</keyword>
<organism evidence="2 3">
    <name type="scientific">Calocera viscosa (strain TUFC12733)</name>
    <dbReference type="NCBI Taxonomy" id="1330018"/>
    <lineage>
        <taxon>Eukaryota</taxon>
        <taxon>Fungi</taxon>
        <taxon>Dikarya</taxon>
        <taxon>Basidiomycota</taxon>
        <taxon>Agaricomycotina</taxon>
        <taxon>Dacrymycetes</taxon>
        <taxon>Dacrymycetales</taxon>
        <taxon>Dacrymycetaceae</taxon>
        <taxon>Calocera</taxon>
    </lineage>
</organism>
<evidence type="ECO:0000313" key="2">
    <source>
        <dbReference type="EMBL" id="KZO89740.1"/>
    </source>
</evidence>
<feature type="compositionally biased region" description="Polar residues" evidence="1">
    <location>
        <begin position="40"/>
        <end position="57"/>
    </location>
</feature>
<feature type="non-terminal residue" evidence="2">
    <location>
        <position position="1"/>
    </location>
</feature>
<evidence type="ECO:0000313" key="3">
    <source>
        <dbReference type="Proteomes" id="UP000076738"/>
    </source>
</evidence>
<sequence>CFEHFSESFRYFTPPIPAEYRDDLRRALEAFGMPEYPSSPVKQSPTKSAITKASPSKRSPGKPTMIGRKGSNNDERIECRTGICKSQGNKACCVLSCRTCCRKRQKEGGQACDVHKPDKLSHLKLLWDCTHQVDKLRNLKLLWDGPYKLDKVPHLKLLLDGHYRLDKLSHLKLLLATGPEILQDNTFRQRKQHVPFRELRNTATMFLDTLCMTTTLPFESSSWQIQHCAVRRKSRRTLALQRKADCLHWLLLQRAETRTWENYKCDVIRTVKSGERLLCRVGNVPDSHPTLRQEILKVSYPIRSHDGPRRGQRPGYGIAVETSDNSKGILKTKEKKQKQEEDTEEQQQIFERKRRANSHTSSEPEVMLLGTPRQTASRPPSVIQLSSDDDRPPSPSPPKAIVKAIPITVRRVRMSNWPGNRSFGEVCQHMVDVERLRGKGHPYEEAVSKITGCEVSHSTWHDNIDCIKDANEDTLGKFDLDPNRSWHHFRLEVHASDPKYLAKKEKRKERNKSKKQKT</sequence>
<dbReference type="Proteomes" id="UP000076738">
    <property type="component" value="Unassembled WGS sequence"/>
</dbReference>
<dbReference type="AlphaFoldDB" id="A0A167FQF0"/>
<feature type="region of interest" description="Disordered" evidence="1">
    <location>
        <begin position="34"/>
        <end position="71"/>
    </location>
</feature>